<organism evidence="1 2">
    <name type="scientific">Phytophthora infestans</name>
    <name type="common">Potato late blight agent</name>
    <name type="synonym">Botrytis infestans</name>
    <dbReference type="NCBI Taxonomy" id="4787"/>
    <lineage>
        <taxon>Eukaryota</taxon>
        <taxon>Sar</taxon>
        <taxon>Stramenopiles</taxon>
        <taxon>Oomycota</taxon>
        <taxon>Peronosporomycetes</taxon>
        <taxon>Peronosporales</taxon>
        <taxon>Peronosporaceae</taxon>
        <taxon>Phytophthora</taxon>
    </lineage>
</organism>
<name>A0A833T3L2_PHYIN</name>
<accession>A0A833T3L2</accession>
<keyword evidence="2" id="KW-1185">Reference proteome</keyword>
<dbReference type="EMBL" id="WSZM01000038">
    <property type="protein sequence ID" value="KAF4045898.1"/>
    <property type="molecule type" value="Genomic_DNA"/>
</dbReference>
<evidence type="ECO:0000313" key="2">
    <source>
        <dbReference type="Proteomes" id="UP000602510"/>
    </source>
</evidence>
<evidence type="ECO:0000313" key="1">
    <source>
        <dbReference type="EMBL" id="KAF4045898.1"/>
    </source>
</evidence>
<dbReference type="Proteomes" id="UP000602510">
    <property type="component" value="Unassembled WGS sequence"/>
</dbReference>
<sequence>MSGAGGLVENVLQGQGFTRSKMEELERVENAMEDYTKWIRTLYARNVEGSRQRPPHQTNRPIWMPSVPVYL</sequence>
<protein>
    <submittedName>
        <fullName evidence="1">Uncharacterized protein</fullName>
    </submittedName>
</protein>
<dbReference type="AlphaFoldDB" id="A0A833T3L2"/>
<reference evidence="1" key="1">
    <citation type="submission" date="2020-04" db="EMBL/GenBank/DDBJ databases">
        <title>Hybrid Assembly of Korean Phytophthora infestans isolates.</title>
        <authorList>
            <person name="Prokchorchik M."/>
            <person name="Lee Y."/>
            <person name="Seo J."/>
            <person name="Cho J.-H."/>
            <person name="Park Y.-E."/>
            <person name="Jang D.-C."/>
            <person name="Im J.-S."/>
            <person name="Choi J.-G."/>
            <person name="Park H.-J."/>
            <person name="Lee G.-B."/>
            <person name="Lee Y.-G."/>
            <person name="Hong S.-Y."/>
            <person name="Cho K."/>
            <person name="Sohn K.H."/>
        </authorList>
    </citation>
    <scope>NUCLEOTIDE SEQUENCE</scope>
    <source>
        <strain evidence="1">KR_1_A1</strain>
    </source>
</reference>
<gene>
    <name evidence="1" type="ORF">GN244_ATG01730</name>
</gene>
<comment type="caution">
    <text evidence="1">The sequence shown here is derived from an EMBL/GenBank/DDBJ whole genome shotgun (WGS) entry which is preliminary data.</text>
</comment>
<proteinExistence type="predicted"/>